<evidence type="ECO:0000256" key="1">
    <source>
        <dbReference type="SAM" id="Phobius"/>
    </source>
</evidence>
<evidence type="ECO:0000313" key="4">
    <source>
        <dbReference type="Proteomes" id="UP000515312"/>
    </source>
</evidence>
<evidence type="ECO:0000256" key="2">
    <source>
        <dbReference type="SAM" id="SignalP"/>
    </source>
</evidence>
<accession>A0A7G8BM37</accession>
<keyword evidence="2" id="KW-0732">Signal</keyword>
<feature type="transmembrane region" description="Helical" evidence="1">
    <location>
        <begin position="32"/>
        <end position="50"/>
    </location>
</feature>
<organism evidence="3 4">
    <name type="scientific">Alloacidobacterium dinghuense</name>
    <dbReference type="NCBI Taxonomy" id="2763107"/>
    <lineage>
        <taxon>Bacteria</taxon>
        <taxon>Pseudomonadati</taxon>
        <taxon>Acidobacteriota</taxon>
        <taxon>Terriglobia</taxon>
        <taxon>Terriglobales</taxon>
        <taxon>Acidobacteriaceae</taxon>
        <taxon>Alloacidobacterium</taxon>
    </lineage>
</organism>
<dbReference type="RefSeq" id="WP_186745145.1">
    <property type="nucleotide sequence ID" value="NZ_CP060394.1"/>
</dbReference>
<reference evidence="3 4" key="1">
    <citation type="submission" date="2020-08" db="EMBL/GenBank/DDBJ databases">
        <title>Edaphobacter telluris sp. nov. and Acidobacterium dinghuensis sp. nov., two acidobacteria isolated from forest soil.</title>
        <authorList>
            <person name="Fu J."/>
            <person name="Qiu L."/>
        </authorList>
    </citation>
    <scope>NUCLEOTIDE SEQUENCE [LARGE SCALE GENOMIC DNA]</scope>
    <source>
        <strain evidence="3">4Y35</strain>
    </source>
</reference>
<keyword evidence="1" id="KW-0812">Transmembrane</keyword>
<gene>
    <name evidence="3" type="ORF">H7849_06615</name>
</gene>
<protein>
    <submittedName>
        <fullName evidence="3">Uncharacterized protein</fullName>
    </submittedName>
</protein>
<feature type="signal peptide" evidence="2">
    <location>
        <begin position="1"/>
        <end position="22"/>
    </location>
</feature>
<dbReference type="EMBL" id="CP060394">
    <property type="protein sequence ID" value="QNI33607.1"/>
    <property type="molecule type" value="Genomic_DNA"/>
</dbReference>
<keyword evidence="1" id="KW-0472">Membrane</keyword>
<dbReference type="AlphaFoldDB" id="A0A7G8BM37"/>
<feature type="chain" id="PRO_5028848365" evidence="2">
    <location>
        <begin position="23"/>
        <end position="71"/>
    </location>
</feature>
<evidence type="ECO:0000313" key="3">
    <source>
        <dbReference type="EMBL" id="QNI33607.1"/>
    </source>
</evidence>
<dbReference type="KEGG" id="adin:H7849_06615"/>
<keyword evidence="4" id="KW-1185">Reference proteome</keyword>
<dbReference type="Proteomes" id="UP000515312">
    <property type="component" value="Chromosome"/>
</dbReference>
<name>A0A7G8BM37_9BACT</name>
<keyword evidence="1" id="KW-1133">Transmembrane helix</keyword>
<proteinExistence type="predicted"/>
<sequence>MTICAMLSAFVIALSFRQVAKAAGKTEKWVLAIAIFIAGATVFADARFVLKYRALCSQLQEQIRQMSTPQN</sequence>